<protein>
    <submittedName>
        <fullName evidence="1">Uncharacterized protein</fullName>
    </submittedName>
</protein>
<sequence length="114" mass="12196">MASSHDLPDLLLADFTLSHLPKAVSNIIAFTLDCSGPIRFYVLHFCSSTTLKMTYSFLANTYIHPAFVHSSVVCPVPADVDVDIDVDTAISSVAAHVAIAVADRSNPADYAANE</sequence>
<evidence type="ECO:0000313" key="1">
    <source>
        <dbReference type="EMBL" id="CAE0467329.1"/>
    </source>
</evidence>
<proteinExistence type="predicted"/>
<dbReference type="EMBL" id="HBIO01015797">
    <property type="protein sequence ID" value="CAE0467329.1"/>
    <property type="molecule type" value="Transcribed_RNA"/>
</dbReference>
<gene>
    <name evidence="1" type="ORF">CDEB00056_LOCUS12181</name>
</gene>
<name>A0A7S3VAE5_9STRA</name>
<dbReference type="AlphaFoldDB" id="A0A7S3VAE5"/>
<organism evidence="1">
    <name type="scientific">Chaetoceros debilis</name>
    <dbReference type="NCBI Taxonomy" id="122233"/>
    <lineage>
        <taxon>Eukaryota</taxon>
        <taxon>Sar</taxon>
        <taxon>Stramenopiles</taxon>
        <taxon>Ochrophyta</taxon>
        <taxon>Bacillariophyta</taxon>
        <taxon>Coscinodiscophyceae</taxon>
        <taxon>Chaetocerotophycidae</taxon>
        <taxon>Chaetocerotales</taxon>
        <taxon>Chaetocerotaceae</taxon>
        <taxon>Chaetoceros</taxon>
    </lineage>
</organism>
<accession>A0A7S3VAE5</accession>
<reference evidence="1" key="1">
    <citation type="submission" date="2021-01" db="EMBL/GenBank/DDBJ databases">
        <authorList>
            <person name="Corre E."/>
            <person name="Pelletier E."/>
            <person name="Niang G."/>
            <person name="Scheremetjew M."/>
            <person name="Finn R."/>
            <person name="Kale V."/>
            <person name="Holt S."/>
            <person name="Cochrane G."/>
            <person name="Meng A."/>
            <person name="Brown T."/>
            <person name="Cohen L."/>
        </authorList>
    </citation>
    <scope>NUCLEOTIDE SEQUENCE</scope>
    <source>
        <strain evidence="1">MM31A-1</strain>
    </source>
</reference>